<feature type="transmembrane region" description="Helical" evidence="20">
    <location>
        <begin position="572"/>
        <end position="593"/>
    </location>
</feature>
<evidence type="ECO:0000256" key="4">
    <source>
        <dbReference type="ARBA" id="ARBA00022553"/>
    </source>
</evidence>
<evidence type="ECO:0000256" key="14">
    <source>
        <dbReference type="ARBA" id="ARBA00023170"/>
    </source>
</evidence>
<evidence type="ECO:0000256" key="12">
    <source>
        <dbReference type="ARBA" id="ARBA00023136"/>
    </source>
</evidence>
<proteinExistence type="inferred from homology"/>
<keyword evidence="12 20" id="KW-0472">Membrane</keyword>
<keyword evidence="9" id="KW-0832">Ubl conjugation</keyword>
<keyword evidence="6" id="KW-0479">Metal-binding</keyword>
<organism evidence="23 24">
    <name type="scientific">Piliocolobus tephrosceles</name>
    <name type="common">Ugandan red Colobus</name>
    <dbReference type="NCBI Taxonomy" id="591936"/>
    <lineage>
        <taxon>Eukaryota</taxon>
        <taxon>Metazoa</taxon>
        <taxon>Chordata</taxon>
        <taxon>Craniata</taxon>
        <taxon>Vertebrata</taxon>
        <taxon>Euteleostomi</taxon>
        <taxon>Mammalia</taxon>
        <taxon>Eutheria</taxon>
        <taxon>Euarchontoglires</taxon>
        <taxon>Primates</taxon>
        <taxon>Haplorrhini</taxon>
        <taxon>Catarrhini</taxon>
        <taxon>Cercopithecidae</taxon>
        <taxon>Colobinae</taxon>
        <taxon>Piliocolobus</taxon>
    </lineage>
</organism>
<dbReference type="Ensembl" id="ENSPTET00000023889.1">
    <property type="protein sequence ID" value="ENSPTEP00000016082.1"/>
    <property type="gene ID" value="ENSPTEG00000017690.1"/>
</dbReference>
<dbReference type="InterPro" id="IPR001828">
    <property type="entry name" value="ANF_lig-bd_rcpt"/>
</dbReference>
<keyword evidence="14" id="KW-0675">Receptor</keyword>
<evidence type="ECO:0000313" key="23">
    <source>
        <dbReference type="Ensembl" id="ENSPTEP00000016082.1"/>
    </source>
</evidence>
<dbReference type="PROSITE" id="PS00980">
    <property type="entry name" value="G_PROTEIN_RECEP_F3_2"/>
    <property type="match status" value="1"/>
</dbReference>
<feature type="transmembrane region" description="Helical" evidence="20">
    <location>
        <begin position="727"/>
        <end position="749"/>
    </location>
</feature>
<dbReference type="FunFam" id="3.40.50.2300:FF:000016">
    <property type="entry name" value="Taste 1 receptor member 2"/>
    <property type="match status" value="1"/>
</dbReference>
<evidence type="ECO:0000256" key="20">
    <source>
        <dbReference type="SAM" id="Phobius"/>
    </source>
</evidence>
<evidence type="ECO:0000256" key="16">
    <source>
        <dbReference type="ARBA" id="ARBA00023224"/>
    </source>
</evidence>
<keyword evidence="8" id="KW-0106">Calcium</keyword>
<protein>
    <recommendedName>
        <fullName evidence="17">Extracellular calcium-sensing receptor</fullName>
    </recommendedName>
</protein>
<keyword evidence="10 20" id="KW-1133">Transmembrane helix</keyword>
<dbReference type="PRINTS" id="PR00248">
    <property type="entry name" value="GPCRMGR"/>
</dbReference>
<feature type="region of interest" description="Disordered" evidence="19">
    <location>
        <begin position="815"/>
        <end position="886"/>
    </location>
</feature>
<keyword evidence="11" id="KW-0297">G-protein coupled receptor</keyword>
<accession>A0A8C9H7X0</accession>
<dbReference type="PROSITE" id="PS50259">
    <property type="entry name" value="G_PROTEIN_RECEP_F3_4"/>
    <property type="match status" value="1"/>
</dbReference>
<comment type="similarity">
    <text evidence="2">Belongs to the G-protein coupled receptor 3 family.</text>
</comment>
<feature type="signal peptide" evidence="21">
    <location>
        <begin position="1"/>
        <end position="19"/>
    </location>
</feature>
<feature type="domain" description="G-protein coupled receptors family 3 profile" evidence="22">
    <location>
        <begin position="535"/>
        <end position="799"/>
    </location>
</feature>
<dbReference type="GO" id="GO:0006874">
    <property type="term" value="P:intracellular calcium ion homeostasis"/>
    <property type="evidence" value="ECO:0007669"/>
    <property type="project" value="TreeGrafter"/>
</dbReference>
<evidence type="ECO:0000256" key="5">
    <source>
        <dbReference type="ARBA" id="ARBA00022692"/>
    </source>
</evidence>
<feature type="compositionally biased region" description="Low complexity" evidence="19">
    <location>
        <begin position="855"/>
        <end position="883"/>
    </location>
</feature>
<dbReference type="Gene3D" id="2.10.50.30">
    <property type="entry name" value="GPCR, family 3, nine cysteines domain"/>
    <property type="match status" value="1"/>
</dbReference>
<comment type="subunit">
    <text evidence="18">Homodimer; disulfide-linked. Interacts with VCP. Interacts with ARRB1.</text>
</comment>
<feature type="transmembrane region" description="Helical" evidence="20">
    <location>
        <begin position="605"/>
        <end position="627"/>
    </location>
</feature>
<evidence type="ECO:0000313" key="24">
    <source>
        <dbReference type="Proteomes" id="UP000694416"/>
    </source>
</evidence>
<dbReference type="PANTHER" id="PTHR24061">
    <property type="entry name" value="CALCIUM-SENSING RECEPTOR-RELATED"/>
    <property type="match status" value="1"/>
</dbReference>
<dbReference type="SUPFAM" id="SSF53822">
    <property type="entry name" value="Periplasmic binding protein-like I"/>
    <property type="match status" value="1"/>
</dbReference>
<evidence type="ECO:0000256" key="15">
    <source>
        <dbReference type="ARBA" id="ARBA00023180"/>
    </source>
</evidence>
<evidence type="ECO:0000256" key="21">
    <source>
        <dbReference type="SAM" id="SignalP"/>
    </source>
</evidence>
<dbReference type="InterPro" id="IPR017978">
    <property type="entry name" value="GPCR_3_C"/>
</dbReference>
<dbReference type="Pfam" id="PF01094">
    <property type="entry name" value="ANF_receptor"/>
    <property type="match status" value="1"/>
</dbReference>
<keyword evidence="13" id="KW-1015">Disulfide bond</keyword>
<sequence>MAFYCCFWVLLALTWHTSAYGPDQRAQKKGDIILGGLFPIHFGVAAKDQDLKSRPESVECIRYNFRGFRWLQAMIFAIEEINSSPALLPNLTLGYRIFDTCNTVSKALEATLSFVAQNKIDSLNLDEFCNCSEHIPSTIAVVGATGSGVSTAVANLLGLFYIPQVSYASSSRLLSNKNQFKSFLRTIPNDEHQATAMADIIEYFRWNWVGTIAADDDYGRPGIEKFREEAEERDICIDFSELISQYSDEEEIQHVVEVIQNSTAKVIVVFSSGPDLEPLIKEIVRRNITGKIWLASEAWASSSLIAMPEYFHVVGGTIGFALKAGQIPGFREFLKKVHPRKSVHNGFAKEFWEETFNCHLQEGVKGPLPVDTFLRGHEESGGRFSNSSTAFRPLCTGDENISSVETPYIDYTHLRISYNVYLAVYSIAHALQDIYTCLPGRGLFTNGSCADIKKVEAWQVPFSNCSRDCLAGTRKGIIEGEPTCCFECVECPDGEYSDETDASACDKCPDDFWSNENHTSCIAKEIEFLSWTEPFGIALTLFAVLGIFLTAFVLGVFIKFRNTPIVKATNRELSYLLLFSLLCCFSSSLFFIGEPQDWTCRLRQPAFGISFVLCISCILVKTNRVLLVFEAKIPTSFHRKWWGLNLQFLLVFLCTFMQIVICVIWLYTAPPSSYRNHELEDEIIFITCHEGSLMALGFLIGYTCLLAAICFFFAFKSRKLPENFNEAKFITFSMLIFFIVWISFIPAYASTYGKFVSAVEVIAILAASFGLLACIFFNKIYIILFKPSRNTIEEVRCSTAAHAFKVAARATLRRSNVSHKRSSSLGGSTGSTPSSSISSKSNSEDPFPQPERQKQQQPLALTQQEQQQQPLTLPQQQQSQQQPRCKQKVIFGSGTVTFSLSFDEPQKNAMAHRNSTHQNSLEAQKSSDTLTRHQALLPLQCGEVDSDLSVQETGLQGPVGGDHRPEVEDPEELSPGLVVSSSQSFVISGGGSTVTENVLHS</sequence>
<keyword evidence="16" id="KW-0807">Transducer</keyword>
<dbReference type="GO" id="GO:0005513">
    <property type="term" value="P:detection of calcium ion"/>
    <property type="evidence" value="ECO:0007669"/>
    <property type="project" value="TreeGrafter"/>
</dbReference>
<dbReference type="GO" id="GO:0051924">
    <property type="term" value="P:regulation of calcium ion transport"/>
    <property type="evidence" value="ECO:0007669"/>
    <property type="project" value="TreeGrafter"/>
</dbReference>
<dbReference type="FunFam" id="2.10.50.30:FF:000002">
    <property type="entry name" value="Vomeronasal 2 receptor, h1"/>
    <property type="match status" value="1"/>
</dbReference>
<reference evidence="23" key="2">
    <citation type="submission" date="2025-09" db="UniProtKB">
        <authorList>
            <consortium name="Ensembl"/>
        </authorList>
    </citation>
    <scope>IDENTIFICATION</scope>
</reference>
<gene>
    <name evidence="23" type="primary">CASR</name>
</gene>
<evidence type="ECO:0000256" key="2">
    <source>
        <dbReference type="ARBA" id="ARBA00007242"/>
    </source>
</evidence>
<dbReference type="GO" id="GO:0005509">
    <property type="term" value="F:calcium ion binding"/>
    <property type="evidence" value="ECO:0007669"/>
    <property type="project" value="TreeGrafter"/>
</dbReference>
<evidence type="ECO:0000259" key="22">
    <source>
        <dbReference type="PROSITE" id="PS50259"/>
    </source>
</evidence>
<dbReference type="PANTHER" id="PTHR24061:SF358">
    <property type="entry name" value="EXTRACELLULAR CALCIUM-SENSING RECEPTOR"/>
    <property type="match status" value="1"/>
</dbReference>
<evidence type="ECO:0000256" key="6">
    <source>
        <dbReference type="ARBA" id="ARBA00022723"/>
    </source>
</evidence>
<feature type="compositionally biased region" description="Low complexity" evidence="19">
    <location>
        <begin position="823"/>
        <end position="841"/>
    </location>
</feature>
<keyword evidence="15" id="KW-0325">Glycoprotein</keyword>
<feature type="region of interest" description="Disordered" evidence="19">
    <location>
        <begin position="953"/>
        <end position="1001"/>
    </location>
</feature>
<feature type="transmembrane region" description="Helical" evidence="20">
    <location>
        <begin position="648"/>
        <end position="667"/>
    </location>
</feature>
<dbReference type="GO" id="GO:0005886">
    <property type="term" value="C:plasma membrane"/>
    <property type="evidence" value="ECO:0007669"/>
    <property type="project" value="UniProtKB-SubCell"/>
</dbReference>
<keyword evidence="24" id="KW-1185">Reference proteome</keyword>
<name>A0A8C9H7X0_9PRIM</name>
<dbReference type="GO" id="GO:0004930">
    <property type="term" value="F:G protein-coupled receptor activity"/>
    <property type="evidence" value="ECO:0007669"/>
    <property type="project" value="UniProtKB-KW"/>
</dbReference>
<dbReference type="PROSITE" id="PS00981">
    <property type="entry name" value="G_PROTEIN_RECEP_F3_3"/>
    <property type="match status" value="1"/>
</dbReference>
<dbReference type="InterPro" id="IPR038550">
    <property type="entry name" value="GPCR_3_9-Cys_sf"/>
</dbReference>
<dbReference type="FunFam" id="3.40.50.2300:FF:000388">
    <property type="entry name" value="Vomeronasal 2, receptor 23"/>
    <property type="match status" value="1"/>
</dbReference>
<dbReference type="CDD" id="cd06364">
    <property type="entry name" value="PBP1_CaSR"/>
    <property type="match status" value="1"/>
</dbReference>
<evidence type="ECO:0000256" key="19">
    <source>
        <dbReference type="SAM" id="MobiDB-lite"/>
    </source>
</evidence>
<dbReference type="Pfam" id="PF07562">
    <property type="entry name" value="NCD3G"/>
    <property type="match status" value="1"/>
</dbReference>
<evidence type="ECO:0000256" key="18">
    <source>
        <dbReference type="ARBA" id="ARBA00093527"/>
    </source>
</evidence>
<dbReference type="PRINTS" id="PR00592">
    <property type="entry name" value="CASENSINGR"/>
</dbReference>
<keyword evidence="7 21" id="KW-0732">Signal</keyword>
<evidence type="ECO:0000256" key="17">
    <source>
        <dbReference type="ARBA" id="ARBA00039746"/>
    </source>
</evidence>
<dbReference type="AlphaFoldDB" id="A0A8C9H7X0"/>
<comment type="subcellular location">
    <subcellularLocation>
        <location evidence="1">Cell membrane</location>
        <topology evidence="1">Multi-pass membrane protein</topology>
    </subcellularLocation>
</comment>
<feature type="transmembrane region" description="Helical" evidence="20">
    <location>
        <begin position="535"/>
        <end position="560"/>
    </location>
</feature>
<evidence type="ECO:0000256" key="9">
    <source>
        <dbReference type="ARBA" id="ARBA00022843"/>
    </source>
</evidence>
<dbReference type="InterPro" id="IPR000068">
    <property type="entry name" value="GPCR_3_Ca_sens_rcpt-rel"/>
</dbReference>
<dbReference type="CDD" id="cd15282">
    <property type="entry name" value="7tmC_CaSR"/>
    <property type="match status" value="1"/>
</dbReference>
<feature type="transmembrane region" description="Helical" evidence="20">
    <location>
        <begin position="693"/>
        <end position="715"/>
    </location>
</feature>
<evidence type="ECO:0000256" key="7">
    <source>
        <dbReference type="ARBA" id="ARBA00022729"/>
    </source>
</evidence>
<reference evidence="23" key="1">
    <citation type="submission" date="2025-08" db="UniProtKB">
        <authorList>
            <consortium name="Ensembl"/>
        </authorList>
    </citation>
    <scope>IDENTIFICATION</scope>
</reference>
<evidence type="ECO:0000256" key="3">
    <source>
        <dbReference type="ARBA" id="ARBA00022475"/>
    </source>
</evidence>
<dbReference type="Gene3D" id="3.40.50.2300">
    <property type="match status" value="2"/>
</dbReference>
<feature type="chain" id="PRO_5034633941" description="Extracellular calcium-sensing receptor" evidence="21">
    <location>
        <begin position="20"/>
        <end position="1001"/>
    </location>
</feature>
<dbReference type="InterPro" id="IPR028082">
    <property type="entry name" value="Peripla_BP_I"/>
</dbReference>
<dbReference type="PROSITE" id="PS00979">
    <property type="entry name" value="G_PROTEIN_RECEP_F3_1"/>
    <property type="match status" value="1"/>
</dbReference>
<evidence type="ECO:0000256" key="1">
    <source>
        <dbReference type="ARBA" id="ARBA00004651"/>
    </source>
</evidence>
<evidence type="ECO:0000256" key="8">
    <source>
        <dbReference type="ARBA" id="ARBA00022837"/>
    </source>
</evidence>
<dbReference type="InterPro" id="IPR017979">
    <property type="entry name" value="GPCR_3_CS"/>
</dbReference>
<dbReference type="Proteomes" id="UP000694416">
    <property type="component" value="Unplaced"/>
</dbReference>
<evidence type="ECO:0000256" key="11">
    <source>
        <dbReference type="ARBA" id="ARBA00023040"/>
    </source>
</evidence>
<keyword evidence="3" id="KW-1003">Cell membrane</keyword>
<keyword evidence="4" id="KW-0597">Phosphoprotein</keyword>
<keyword evidence="5 20" id="KW-0812">Transmembrane</keyword>
<evidence type="ECO:0000256" key="13">
    <source>
        <dbReference type="ARBA" id="ARBA00023157"/>
    </source>
</evidence>
<feature type="transmembrane region" description="Helical" evidence="20">
    <location>
        <begin position="755"/>
        <end position="777"/>
    </location>
</feature>
<dbReference type="InterPro" id="IPR011500">
    <property type="entry name" value="GPCR_3_9-Cys_dom"/>
</dbReference>
<dbReference type="InterPro" id="IPR000337">
    <property type="entry name" value="GPCR_3"/>
</dbReference>
<dbReference type="Pfam" id="PF00003">
    <property type="entry name" value="7tm_3"/>
    <property type="match status" value="1"/>
</dbReference>
<evidence type="ECO:0000256" key="10">
    <source>
        <dbReference type="ARBA" id="ARBA00022989"/>
    </source>
</evidence>